<dbReference type="Proteomes" id="UP000740413">
    <property type="component" value="Unassembled WGS sequence"/>
</dbReference>
<reference evidence="2" key="2">
    <citation type="submission" date="2023-07" db="EMBL/GenBank/DDBJ databases">
        <title>Zobellia barbeyronii sp. nov., a new marine flavobacterium, isolated from green and red algae.</title>
        <authorList>
            <person name="Nedashkovskaya O.I."/>
            <person name="Otstavnykh N."/>
            <person name="Zhukova N."/>
            <person name="Guzev K."/>
            <person name="Chausova V."/>
            <person name="Tekutyeva L."/>
            <person name="Mikhailov V."/>
            <person name="Isaeva M."/>
        </authorList>
    </citation>
    <scope>NUCLEOTIDE SEQUENCE [LARGE SCALE GENOMIC DNA]</scope>
    <source>
        <strain evidence="2">KMM 6746</strain>
    </source>
</reference>
<comment type="caution">
    <text evidence="1">The sequence shown here is derived from an EMBL/GenBank/DDBJ whole genome shotgun (WGS) entry which is preliminary data.</text>
</comment>
<reference evidence="1 2" key="1">
    <citation type="submission" date="2020-06" db="EMBL/GenBank/DDBJ databases">
        <authorList>
            <person name="Isaeva M.P."/>
            <person name="Chernysheva N.Y."/>
        </authorList>
    </citation>
    <scope>NUCLEOTIDE SEQUENCE [LARGE SCALE GENOMIC DNA]</scope>
    <source>
        <strain evidence="1 2">KMM 6746</strain>
    </source>
</reference>
<sequence>MNAIEPFYPHESDSRIMMEKDKVEVTNWTDDLEYINEELDYLIDIEERMLHNTQLYQQLKEIKKENKSQIGTLQNHGSNMRHIVECDTVQCDAFYLHKHEKNRLVYLEHIRRYRTLKRMVLSQILLNVKS</sequence>
<protein>
    <submittedName>
        <fullName evidence="1">Uncharacterized protein</fullName>
    </submittedName>
</protein>
<keyword evidence="2" id="KW-1185">Reference proteome</keyword>
<proteinExistence type="predicted"/>
<accession>A0ABS5WJ09</accession>
<gene>
    <name evidence="1" type="ORF">HW347_18960</name>
</gene>
<organism evidence="1 2">
    <name type="scientific">Zobellia barbeyronii</name>
    <dbReference type="NCBI Taxonomy" id="2748009"/>
    <lineage>
        <taxon>Bacteria</taxon>
        <taxon>Pseudomonadati</taxon>
        <taxon>Bacteroidota</taxon>
        <taxon>Flavobacteriia</taxon>
        <taxon>Flavobacteriales</taxon>
        <taxon>Flavobacteriaceae</taxon>
        <taxon>Zobellia</taxon>
    </lineage>
</organism>
<dbReference type="RefSeq" id="WP_155594277.1">
    <property type="nucleotide sequence ID" value="NZ_JACATN010000007.1"/>
</dbReference>
<evidence type="ECO:0000313" key="2">
    <source>
        <dbReference type="Proteomes" id="UP000740413"/>
    </source>
</evidence>
<evidence type="ECO:0000313" key="1">
    <source>
        <dbReference type="EMBL" id="MBT2163359.1"/>
    </source>
</evidence>
<dbReference type="EMBL" id="JACATN010000007">
    <property type="protein sequence ID" value="MBT2163359.1"/>
    <property type="molecule type" value="Genomic_DNA"/>
</dbReference>
<name>A0ABS5WJ09_9FLAO</name>